<gene>
    <name evidence="1" type="ORF">PENTCL1PPCAC_4858</name>
</gene>
<feature type="non-terminal residue" evidence="1">
    <location>
        <position position="1"/>
    </location>
</feature>
<comment type="caution">
    <text evidence="1">The sequence shown here is derived from an EMBL/GenBank/DDBJ whole genome shotgun (WGS) entry which is preliminary data.</text>
</comment>
<accession>A0AAV5SHY8</accession>
<reference evidence="1" key="1">
    <citation type="submission" date="2023-10" db="EMBL/GenBank/DDBJ databases">
        <title>Genome assembly of Pristionchus species.</title>
        <authorList>
            <person name="Yoshida K."/>
            <person name="Sommer R.J."/>
        </authorList>
    </citation>
    <scope>NUCLEOTIDE SEQUENCE</scope>
    <source>
        <strain evidence="1">RS0144</strain>
    </source>
</reference>
<protein>
    <submittedName>
        <fullName evidence="1">Uncharacterized protein</fullName>
    </submittedName>
</protein>
<feature type="non-terminal residue" evidence="1">
    <location>
        <position position="277"/>
    </location>
</feature>
<dbReference type="EMBL" id="BTSX01000002">
    <property type="protein sequence ID" value="GMS82683.1"/>
    <property type="molecule type" value="Genomic_DNA"/>
</dbReference>
<proteinExistence type="predicted"/>
<evidence type="ECO:0000313" key="1">
    <source>
        <dbReference type="EMBL" id="GMS82683.1"/>
    </source>
</evidence>
<organism evidence="1 2">
    <name type="scientific">Pristionchus entomophagus</name>
    <dbReference type="NCBI Taxonomy" id="358040"/>
    <lineage>
        <taxon>Eukaryota</taxon>
        <taxon>Metazoa</taxon>
        <taxon>Ecdysozoa</taxon>
        <taxon>Nematoda</taxon>
        <taxon>Chromadorea</taxon>
        <taxon>Rhabditida</taxon>
        <taxon>Rhabditina</taxon>
        <taxon>Diplogasteromorpha</taxon>
        <taxon>Diplogasteroidea</taxon>
        <taxon>Neodiplogasteridae</taxon>
        <taxon>Pristionchus</taxon>
    </lineage>
</organism>
<evidence type="ECO:0000313" key="2">
    <source>
        <dbReference type="Proteomes" id="UP001432027"/>
    </source>
</evidence>
<dbReference type="Proteomes" id="UP001432027">
    <property type="component" value="Unassembled WGS sequence"/>
</dbReference>
<keyword evidence="2" id="KW-1185">Reference proteome</keyword>
<sequence length="277" mass="31020">DDFLNEVIVTSADVVNGEIKDIGKTGVSYRLYAIHGTRWDDDVAKQVSIIDSKGTTFKLNELRKTGEFFLSENNIVVGPITVNDPTPANQLRRKRSVPTRFAYTLYLVSTNVPVLPVVDVIESLPNMILDSDNYNGKETKGLTILSADARLTLRMFNFTADSAYIIPRGYDLQSCGTKDSIIDLTQQNAYSSYITIFGPVATILNTDQMKTGRFRIGMDPASMLKSAEGRLDHGSSLTLLSPNWLSFDDLYSASYRSYGEAFDRQFDYGKDVSWHFR</sequence>
<dbReference type="AlphaFoldDB" id="A0AAV5SHY8"/>
<name>A0AAV5SHY8_9BILA</name>